<protein>
    <recommendedName>
        <fullName evidence="7">C-type lectin domain-containing protein</fullName>
    </recommendedName>
</protein>
<dbReference type="PROSITE" id="PS00615">
    <property type="entry name" value="C_TYPE_LECTIN_1"/>
    <property type="match status" value="1"/>
</dbReference>
<keyword evidence="2" id="KW-0964">Secreted</keyword>
<dbReference type="EMBL" id="OX395130">
    <property type="protein sequence ID" value="CAI5774374.1"/>
    <property type="molecule type" value="Genomic_DNA"/>
</dbReference>
<accession>A0AA35KBN4</accession>
<dbReference type="Pfam" id="PF00059">
    <property type="entry name" value="Lectin_C"/>
    <property type="match status" value="1"/>
</dbReference>
<dbReference type="AlphaFoldDB" id="A0AA35KBN4"/>
<feature type="domain" description="C-type lectin" evidence="7">
    <location>
        <begin position="116"/>
        <end position="165"/>
    </location>
</feature>
<keyword evidence="3 6" id="KW-0732">Signal</keyword>
<dbReference type="Proteomes" id="UP001178461">
    <property type="component" value="Chromosome 5"/>
</dbReference>
<dbReference type="InterPro" id="IPR001304">
    <property type="entry name" value="C-type_lectin-like"/>
</dbReference>
<evidence type="ECO:0000259" key="7">
    <source>
        <dbReference type="PROSITE" id="PS50041"/>
    </source>
</evidence>
<dbReference type="Gene3D" id="3.10.100.10">
    <property type="entry name" value="Mannose-Binding Protein A, subunit A"/>
    <property type="match status" value="1"/>
</dbReference>
<dbReference type="InterPro" id="IPR018378">
    <property type="entry name" value="C-type_lectin_CS"/>
</dbReference>
<organism evidence="8 9">
    <name type="scientific">Podarcis lilfordi</name>
    <name type="common">Lilford's wall lizard</name>
    <dbReference type="NCBI Taxonomy" id="74358"/>
    <lineage>
        <taxon>Eukaryota</taxon>
        <taxon>Metazoa</taxon>
        <taxon>Chordata</taxon>
        <taxon>Craniata</taxon>
        <taxon>Vertebrata</taxon>
        <taxon>Euteleostomi</taxon>
        <taxon>Lepidosauria</taxon>
        <taxon>Squamata</taxon>
        <taxon>Bifurcata</taxon>
        <taxon>Unidentata</taxon>
        <taxon>Episquamata</taxon>
        <taxon>Laterata</taxon>
        <taxon>Lacertibaenia</taxon>
        <taxon>Lacertidae</taxon>
        <taxon>Podarcis</taxon>
    </lineage>
</organism>
<keyword evidence="4" id="KW-0430">Lectin</keyword>
<comment type="subcellular location">
    <subcellularLocation>
        <location evidence="1">Secreted</location>
    </subcellularLocation>
</comment>
<dbReference type="GO" id="GO:0030246">
    <property type="term" value="F:carbohydrate binding"/>
    <property type="evidence" value="ECO:0007669"/>
    <property type="project" value="UniProtKB-KW"/>
</dbReference>
<evidence type="ECO:0000313" key="8">
    <source>
        <dbReference type="EMBL" id="CAI5774374.1"/>
    </source>
</evidence>
<evidence type="ECO:0000313" key="9">
    <source>
        <dbReference type="Proteomes" id="UP001178461"/>
    </source>
</evidence>
<feature type="signal peptide" evidence="6">
    <location>
        <begin position="1"/>
        <end position="19"/>
    </location>
</feature>
<dbReference type="GO" id="GO:0008083">
    <property type="term" value="F:growth factor activity"/>
    <property type="evidence" value="ECO:0007669"/>
    <property type="project" value="TreeGrafter"/>
</dbReference>
<dbReference type="PANTHER" id="PTHR22799:SF1">
    <property type="entry name" value="C-TYPE LECTIN DOMAIN FAMILY 11 MEMBER A"/>
    <property type="match status" value="1"/>
</dbReference>
<dbReference type="GO" id="GO:0005615">
    <property type="term" value="C:extracellular space"/>
    <property type="evidence" value="ECO:0007669"/>
    <property type="project" value="TreeGrafter"/>
</dbReference>
<name>A0AA35KBN4_9SAUR</name>
<evidence type="ECO:0000256" key="1">
    <source>
        <dbReference type="ARBA" id="ARBA00004613"/>
    </source>
</evidence>
<dbReference type="InterPro" id="IPR016186">
    <property type="entry name" value="C-type_lectin-like/link_sf"/>
</dbReference>
<keyword evidence="5" id="KW-1015">Disulfide bond</keyword>
<evidence type="ECO:0000256" key="3">
    <source>
        <dbReference type="ARBA" id="ARBA00022729"/>
    </source>
</evidence>
<evidence type="ECO:0000256" key="6">
    <source>
        <dbReference type="SAM" id="SignalP"/>
    </source>
</evidence>
<dbReference type="GO" id="GO:0001503">
    <property type="term" value="P:ossification"/>
    <property type="evidence" value="ECO:0007669"/>
    <property type="project" value="TreeGrafter"/>
</dbReference>
<feature type="chain" id="PRO_5041302763" description="C-type lectin domain-containing protein" evidence="6">
    <location>
        <begin position="20"/>
        <end position="170"/>
    </location>
</feature>
<dbReference type="SUPFAM" id="SSF56436">
    <property type="entry name" value="C-type lectin-like"/>
    <property type="match status" value="1"/>
</dbReference>
<gene>
    <name evidence="8" type="ORF">PODLI_1B004238</name>
</gene>
<evidence type="ECO:0000256" key="4">
    <source>
        <dbReference type="ARBA" id="ARBA00022734"/>
    </source>
</evidence>
<dbReference type="InterPro" id="IPR016187">
    <property type="entry name" value="CTDL_fold"/>
</dbReference>
<dbReference type="InterPro" id="IPR051663">
    <property type="entry name" value="CLec_Tetranectin-domain"/>
</dbReference>
<evidence type="ECO:0000256" key="2">
    <source>
        <dbReference type="ARBA" id="ARBA00022525"/>
    </source>
</evidence>
<keyword evidence="9" id="KW-1185">Reference proteome</keyword>
<evidence type="ECO:0000256" key="5">
    <source>
        <dbReference type="ARBA" id="ARBA00023157"/>
    </source>
</evidence>
<reference evidence="8" key="1">
    <citation type="submission" date="2022-12" db="EMBL/GenBank/DDBJ databases">
        <authorList>
            <person name="Alioto T."/>
            <person name="Alioto T."/>
            <person name="Gomez Garrido J."/>
        </authorList>
    </citation>
    <scope>NUCLEOTIDE SEQUENCE</scope>
</reference>
<dbReference type="PANTHER" id="PTHR22799">
    <property type="entry name" value="TETRANECTIN-RELATED"/>
    <property type="match status" value="1"/>
</dbReference>
<dbReference type="PROSITE" id="PS50041">
    <property type="entry name" value="C_TYPE_LECTIN_2"/>
    <property type="match status" value="1"/>
</dbReference>
<sequence>MRLFLAFSVLLLGTSLTSSHPTPDEDLNKRVHVLEETMNHLKIKLDALDNAFYTVHKARSFGSGSERLYTTNLGEGDFETLSATCLAAGGHVPSPKKEAENNALQSVLKRHEKSAYVTGHNFDAYTNWAFGEPSNSDGSKNCTKAAKDGKWHSTSCEEKLLTVCEFSFIP</sequence>
<proteinExistence type="predicted"/>
<dbReference type="SMART" id="SM00034">
    <property type="entry name" value="CLECT"/>
    <property type="match status" value="1"/>
</dbReference>